<evidence type="ECO:0000313" key="3">
    <source>
        <dbReference type="Proteomes" id="UP000322000"/>
    </source>
</evidence>
<dbReference type="KEGG" id="tnl:113501926"/>
<feature type="signal peptide" evidence="2">
    <location>
        <begin position="1"/>
        <end position="17"/>
    </location>
</feature>
<dbReference type="AlphaFoldDB" id="A0A7E5WEC6"/>
<organism evidence="3 4">
    <name type="scientific">Trichoplusia ni</name>
    <name type="common">Cabbage looper</name>
    <dbReference type="NCBI Taxonomy" id="7111"/>
    <lineage>
        <taxon>Eukaryota</taxon>
        <taxon>Metazoa</taxon>
        <taxon>Ecdysozoa</taxon>
        <taxon>Arthropoda</taxon>
        <taxon>Hexapoda</taxon>
        <taxon>Insecta</taxon>
        <taxon>Pterygota</taxon>
        <taxon>Neoptera</taxon>
        <taxon>Endopterygota</taxon>
        <taxon>Lepidoptera</taxon>
        <taxon>Glossata</taxon>
        <taxon>Ditrysia</taxon>
        <taxon>Noctuoidea</taxon>
        <taxon>Noctuidae</taxon>
        <taxon>Plusiinae</taxon>
        <taxon>Trichoplusia</taxon>
    </lineage>
</organism>
<name>A0A7E5WEC6_TRINI</name>
<dbReference type="RefSeq" id="XP_026739040.1">
    <property type="nucleotide sequence ID" value="XM_026883239.1"/>
</dbReference>
<feature type="transmembrane region" description="Helical" evidence="1">
    <location>
        <begin position="41"/>
        <end position="64"/>
    </location>
</feature>
<gene>
    <name evidence="4" type="primary">LOC113501926</name>
</gene>
<dbReference type="InParanoid" id="A0A7E5WEC6"/>
<keyword evidence="1" id="KW-1133">Transmembrane helix</keyword>
<keyword evidence="2" id="KW-0732">Signal</keyword>
<dbReference type="GeneID" id="113501926"/>
<proteinExistence type="predicted"/>
<dbReference type="Proteomes" id="UP000322000">
    <property type="component" value="Chromosome 16"/>
</dbReference>
<accession>A0A7E5WEC6</accession>
<evidence type="ECO:0000313" key="4">
    <source>
        <dbReference type="RefSeq" id="XP_026739040.1"/>
    </source>
</evidence>
<protein>
    <submittedName>
        <fullName evidence="4">Uncharacterized protein LOC113501926</fullName>
    </submittedName>
</protein>
<keyword evidence="1" id="KW-0812">Transmembrane</keyword>
<evidence type="ECO:0000256" key="2">
    <source>
        <dbReference type="SAM" id="SignalP"/>
    </source>
</evidence>
<evidence type="ECO:0000256" key="1">
    <source>
        <dbReference type="SAM" id="Phobius"/>
    </source>
</evidence>
<keyword evidence="1" id="KW-0472">Membrane</keyword>
<dbReference type="OrthoDB" id="7442413at2759"/>
<keyword evidence="3" id="KW-1185">Reference proteome</keyword>
<sequence>MKSLVIILMVSFSLCAASDPSEKKYEVEARGKAKYALLMHFFYVVATKLFVLKMVYGALFYILLTKGWHFILWFIHYLKKKSHHHHEYIDDHYEHDDHGHYDHGYGAYDHQPYVYDKGGYGGGYGSSYKKNIYDSDGSYSVQGR</sequence>
<feature type="chain" id="PRO_5029015232" evidence="2">
    <location>
        <begin position="18"/>
        <end position="144"/>
    </location>
</feature>
<reference evidence="4" key="1">
    <citation type="submission" date="2025-08" db="UniProtKB">
        <authorList>
            <consortium name="RefSeq"/>
        </authorList>
    </citation>
    <scope>IDENTIFICATION</scope>
</reference>